<name>A0A2M7UJ94_9BACT</name>
<dbReference type="SUPFAM" id="SSF51556">
    <property type="entry name" value="Metallo-dependent hydrolases"/>
    <property type="match status" value="1"/>
</dbReference>
<evidence type="ECO:0000259" key="1">
    <source>
        <dbReference type="Pfam" id="PF07969"/>
    </source>
</evidence>
<dbReference type="GO" id="GO:0016811">
    <property type="term" value="F:hydrolase activity, acting on carbon-nitrogen (but not peptide) bonds, in linear amides"/>
    <property type="evidence" value="ECO:0007669"/>
    <property type="project" value="InterPro"/>
</dbReference>
<dbReference type="GO" id="GO:0016812">
    <property type="term" value="F:hydrolase activity, acting on carbon-nitrogen (but not peptide) bonds, in cyclic amides"/>
    <property type="evidence" value="ECO:0007669"/>
    <property type="project" value="TreeGrafter"/>
</dbReference>
<dbReference type="Gene3D" id="3.20.20.140">
    <property type="entry name" value="Metal-dependent hydrolases"/>
    <property type="match status" value="1"/>
</dbReference>
<dbReference type="InterPro" id="IPR050378">
    <property type="entry name" value="Metallo-dep_Hydrolases_sf"/>
</dbReference>
<dbReference type="AlphaFoldDB" id="A0A2M7UJ94"/>
<comment type="caution">
    <text evidence="2">The sequence shown here is derived from an EMBL/GenBank/DDBJ whole genome shotgun (WGS) entry which is preliminary data.</text>
</comment>
<evidence type="ECO:0000313" key="3">
    <source>
        <dbReference type="Proteomes" id="UP000231071"/>
    </source>
</evidence>
<dbReference type="SUPFAM" id="SSF51338">
    <property type="entry name" value="Composite domain of metallo-dependent hydrolases"/>
    <property type="match status" value="1"/>
</dbReference>
<organism evidence="2 3">
    <name type="scientific">Candidatus Portnoybacteria bacterium CG_4_10_14_0_2_um_filter_39_11</name>
    <dbReference type="NCBI Taxonomy" id="1974797"/>
    <lineage>
        <taxon>Bacteria</taxon>
        <taxon>Candidatus Portnoyibacteriota</taxon>
    </lineage>
</organism>
<proteinExistence type="predicted"/>
<dbReference type="InterPro" id="IPR013108">
    <property type="entry name" value="Amidohydro_3"/>
</dbReference>
<protein>
    <recommendedName>
        <fullName evidence="1">Amidohydrolase 3 domain-containing protein</fullName>
    </recommendedName>
</protein>
<dbReference type="InterPro" id="IPR011059">
    <property type="entry name" value="Metal-dep_hydrolase_composite"/>
</dbReference>
<dbReference type="InterPro" id="IPR023100">
    <property type="entry name" value="D-aminoacylase_insert_dom_sf"/>
</dbReference>
<dbReference type="PANTHER" id="PTHR11647">
    <property type="entry name" value="HYDRANTOINASE/DIHYDROPYRIMIDINASE FAMILY MEMBER"/>
    <property type="match status" value="1"/>
</dbReference>
<sequence>MYSIIIKNGTIIDGSGKEKHQADLGIKDDLIAKIKPKINAKAEQVIDATGLYVCPGFIDIFNHSDDYWTLFTHSGQESLLYQGITTILGGNAGSSLAPLINAQVIENIRKWANINEVMVNWQKMSEYLSELNRRKLSLNYATLVGYETLCRGLTGNTIRSLDAKEITALIFVLQDALKQGSFGLSNGLSFSYANLINQNSLVEILKATAKNNGFYSVHIRGEKEEFLPSIKNAIDVASQSKVSLEINHLKVLGPENWSQMDEALNLINQANRAGVKVNFDVYPYTVTGSSLMVLLPDWLAEGNNHTILNRLDDPIVRMRAIKEMGSMPYDYGKVIIAQAKQTSFVGKTINQIAENESCSPEQAVINILLANEGHVIVFIDALSEDNLKKTLAHPLSLVATDGTGYNSSFGKNGLLVHPRSFGAFPRVLSKYVREKEILSWEQGIAKMTSLPAQKIGFKKRGLLAIGNFADVVIFNPRTIQDRATFDNPFQYATGVEYLLINGQATIEKGKHNSRAVGRVLVKK</sequence>
<dbReference type="GO" id="GO:0005829">
    <property type="term" value="C:cytosol"/>
    <property type="evidence" value="ECO:0007669"/>
    <property type="project" value="TreeGrafter"/>
</dbReference>
<dbReference type="Pfam" id="PF07969">
    <property type="entry name" value="Amidohydro_3"/>
    <property type="match status" value="1"/>
</dbReference>
<dbReference type="Gene3D" id="2.30.40.10">
    <property type="entry name" value="Urease, subunit C, domain 1"/>
    <property type="match status" value="1"/>
</dbReference>
<dbReference type="Gene3D" id="3.30.1490.130">
    <property type="entry name" value="D-aminoacylase. Domain 3"/>
    <property type="match status" value="1"/>
</dbReference>
<evidence type="ECO:0000313" key="2">
    <source>
        <dbReference type="EMBL" id="PIZ71321.1"/>
    </source>
</evidence>
<reference evidence="3" key="1">
    <citation type="submission" date="2017-09" db="EMBL/GenBank/DDBJ databases">
        <title>Depth-based differentiation of microbial function through sediment-hosted aquifers and enrichment of novel symbionts in the deep terrestrial subsurface.</title>
        <authorList>
            <person name="Probst A.J."/>
            <person name="Ladd B."/>
            <person name="Jarett J.K."/>
            <person name="Geller-Mcgrath D.E."/>
            <person name="Sieber C.M.K."/>
            <person name="Emerson J.B."/>
            <person name="Anantharaman K."/>
            <person name="Thomas B.C."/>
            <person name="Malmstrom R."/>
            <person name="Stieglmeier M."/>
            <person name="Klingl A."/>
            <person name="Woyke T."/>
            <person name="Ryan C.M."/>
            <person name="Banfield J.F."/>
        </authorList>
    </citation>
    <scope>NUCLEOTIDE SEQUENCE [LARGE SCALE GENOMIC DNA]</scope>
</reference>
<dbReference type="InterPro" id="IPR032466">
    <property type="entry name" value="Metal_Hydrolase"/>
</dbReference>
<feature type="domain" description="Amidohydrolase 3" evidence="1">
    <location>
        <begin position="385"/>
        <end position="504"/>
    </location>
</feature>
<accession>A0A2M7UJ94</accession>
<dbReference type="Proteomes" id="UP000231071">
    <property type="component" value="Unassembled WGS sequence"/>
</dbReference>
<gene>
    <name evidence="2" type="ORF">COY09_00945</name>
</gene>
<dbReference type="EMBL" id="PFOI01000017">
    <property type="protein sequence ID" value="PIZ71321.1"/>
    <property type="molecule type" value="Genomic_DNA"/>
</dbReference>
<dbReference type="PANTHER" id="PTHR11647:SF1">
    <property type="entry name" value="COLLAPSIN RESPONSE MEDIATOR PROTEIN"/>
    <property type="match status" value="1"/>
</dbReference>